<evidence type="ECO:0000313" key="12">
    <source>
        <dbReference type="Proteomes" id="UP001234989"/>
    </source>
</evidence>
<dbReference type="InterPro" id="IPR013083">
    <property type="entry name" value="Znf_RING/FYVE/PHD"/>
</dbReference>
<dbReference type="EC" id="2.3.2.27" evidence="2"/>
<dbReference type="EMBL" id="CP133619">
    <property type="protein sequence ID" value="WMV43920.1"/>
    <property type="molecule type" value="Genomic_DNA"/>
</dbReference>
<evidence type="ECO:0000256" key="4">
    <source>
        <dbReference type="ARBA" id="ARBA00022723"/>
    </source>
</evidence>
<name>A0AAF0UDP0_SOLVR</name>
<feature type="domain" description="RING-type" evidence="10">
    <location>
        <begin position="240"/>
        <end position="281"/>
    </location>
</feature>
<dbReference type="PROSITE" id="PS50089">
    <property type="entry name" value="ZF_RING_2"/>
    <property type="match status" value="1"/>
</dbReference>
<dbReference type="GO" id="GO:0008270">
    <property type="term" value="F:zinc ion binding"/>
    <property type="evidence" value="ECO:0007669"/>
    <property type="project" value="UniProtKB-KW"/>
</dbReference>
<dbReference type="InterPro" id="IPR001841">
    <property type="entry name" value="Znf_RING"/>
</dbReference>
<evidence type="ECO:0000256" key="5">
    <source>
        <dbReference type="ARBA" id="ARBA00022771"/>
    </source>
</evidence>
<evidence type="ECO:0000256" key="2">
    <source>
        <dbReference type="ARBA" id="ARBA00012483"/>
    </source>
</evidence>
<keyword evidence="5 8" id="KW-0863">Zinc-finger</keyword>
<dbReference type="AlphaFoldDB" id="A0AAF0UDP0"/>
<evidence type="ECO:0000256" key="9">
    <source>
        <dbReference type="SAM" id="MobiDB-lite"/>
    </source>
</evidence>
<evidence type="ECO:0000259" key="10">
    <source>
        <dbReference type="PROSITE" id="PS50089"/>
    </source>
</evidence>
<keyword evidence="7" id="KW-0862">Zinc</keyword>
<feature type="compositionally biased region" description="Basic and acidic residues" evidence="9">
    <location>
        <begin position="190"/>
        <end position="199"/>
    </location>
</feature>
<reference evidence="11" key="1">
    <citation type="submission" date="2023-08" db="EMBL/GenBank/DDBJ databases">
        <title>A de novo genome assembly of Solanum verrucosum Schlechtendal, a Mexican diploid species geographically isolated from the other diploid A-genome species in potato relatives.</title>
        <authorList>
            <person name="Hosaka K."/>
        </authorList>
    </citation>
    <scope>NUCLEOTIDE SEQUENCE</scope>
    <source>
        <tissue evidence="11">Young leaves</tissue>
    </source>
</reference>
<comment type="catalytic activity">
    <reaction evidence="1">
        <text>S-ubiquitinyl-[E2 ubiquitin-conjugating enzyme]-L-cysteine + [acceptor protein]-L-lysine = [E2 ubiquitin-conjugating enzyme]-L-cysteine + N(6)-ubiquitinyl-[acceptor protein]-L-lysine.</text>
        <dbReference type="EC" id="2.3.2.27"/>
    </reaction>
</comment>
<evidence type="ECO:0000256" key="3">
    <source>
        <dbReference type="ARBA" id="ARBA00022679"/>
    </source>
</evidence>
<dbReference type="CDD" id="cd23116">
    <property type="entry name" value="RING-H2_AIRP1-like"/>
    <property type="match status" value="1"/>
</dbReference>
<evidence type="ECO:0000313" key="11">
    <source>
        <dbReference type="EMBL" id="WMV43920.1"/>
    </source>
</evidence>
<dbReference type="Proteomes" id="UP001234989">
    <property type="component" value="Chromosome 8"/>
</dbReference>
<dbReference type="Gene3D" id="3.30.40.10">
    <property type="entry name" value="Zinc/RING finger domain, C3HC4 (zinc finger)"/>
    <property type="match status" value="1"/>
</dbReference>
<keyword evidence="6" id="KW-0833">Ubl conjugation pathway</keyword>
<dbReference type="Pfam" id="PF13639">
    <property type="entry name" value="zf-RING_2"/>
    <property type="match status" value="1"/>
</dbReference>
<keyword evidence="12" id="KW-1185">Reference proteome</keyword>
<evidence type="ECO:0000256" key="1">
    <source>
        <dbReference type="ARBA" id="ARBA00000900"/>
    </source>
</evidence>
<dbReference type="PANTHER" id="PTHR46463:SF89">
    <property type="entry name" value="E3 UBIQUITIN-PROTEIN LIGASE RHB1A-RELATED"/>
    <property type="match status" value="1"/>
</dbReference>
<dbReference type="SMART" id="SM00184">
    <property type="entry name" value="RING"/>
    <property type="match status" value="1"/>
</dbReference>
<sequence>MGNCCCCCCASKGVELNGSPSFYRGSNPFVVFLFPIRSTLAMSTFQKAPLVFYCSFFLIYWSLTEKLVYYHSAVSSHFSQERGLGKEKRGWILEDELQTFYPTVPEEREPLSSHHVTAAAFSTALLVDTNLDTSSPDTYRPPPMPMPYETYVGRPRTPPGNPDGIKNEAAVQETNSEAGGALNSADAAEAVDKDKKESEGNVQTADIQLDAIKEVEDELEKSDELKKSNVLVLLPPQEECPICLEEYDAENPKMSTKCEHQFHLSCILEWMERSDTCPVCDQETVFNPAIDE</sequence>
<accession>A0AAF0UDP0</accession>
<keyword evidence="4" id="KW-0479">Metal-binding</keyword>
<dbReference type="GO" id="GO:0061630">
    <property type="term" value="F:ubiquitin protein ligase activity"/>
    <property type="evidence" value="ECO:0007669"/>
    <property type="project" value="UniProtKB-EC"/>
</dbReference>
<dbReference type="SUPFAM" id="SSF57850">
    <property type="entry name" value="RING/U-box"/>
    <property type="match status" value="1"/>
</dbReference>
<evidence type="ECO:0000256" key="8">
    <source>
        <dbReference type="PROSITE-ProRule" id="PRU00175"/>
    </source>
</evidence>
<evidence type="ECO:0000256" key="7">
    <source>
        <dbReference type="ARBA" id="ARBA00022833"/>
    </source>
</evidence>
<gene>
    <name evidence="11" type="ORF">MTR67_037305</name>
</gene>
<proteinExistence type="predicted"/>
<feature type="region of interest" description="Disordered" evidence="9">
    <location>
        <begin position="174"/>
        <end position="202"/>
    </location>
</feature>
<organism evidence="11 12">
    <name type="scientific">Solanum verrucosum</name>
    <dbReference type="NCBI Taxonomy" id="315347"/>
    <lineage>
        <taxon>Eukaryota</taxon>
        <taxon>Viridiplantae</taxon>
        <taxon>Streptophyta</taxon>
        <taxon>Embryophyta</taxon>
        <taxon>Tracheophyta</taxon>
        <taxon>Spermatophyta</taxon>
        <taxon>Magnoliopsida</taxon>
        <taxon>eudicotyledons</taxon>
        <taxon>Gunneridae</taxon>
        <taxon>Pentapetalae</taxon>
        <taxon>asterids</taxon>
        <taxon>lamiids</taxon>
        <taxon>Solanales</taxon>
        <taxon>Solanaceae</taxon>
        <taxon>Solanoideae</taxon>
        <taxon>Solaneae</taxon>
        <taxon>Solanum</taxon>
    </lineage>
</organism>
<keyword evidence="3" id="KW-0808">Transferase</keyword>
<dbReference type="PANTHER" id="PTHR46463">
    <property type="entry name" value="ZINC FINGER, RING/FYVE/PHD-TYPE"/>
    <property type="match status" value="1"/>
</dbReference>
<protein>
    <recommendedName>
        <fullName evidence="2">RING-type E3 ubiquitin transferase</fullName>
        <ecNumber evidence="2">2.3.2.27</ecNumber>
    </recommendedName>
</protein>
<evidence type="ECO:0000256" key="6">
    <source>
        <dbReference type="ARBA" id="ARBA00022786"/>
    </source>
</evidence>